<protein>
    <submittedName>
        <fullName evidence="3">Class F sortase</fullName>
    </submittedName>
</protein>
<evidence type="ECO:0000313" key="4">
    <source>
        <dbReference type="Proteomes" id="UP001183222"/>
    </source>
</evidence>
<dbReference type="EMBL" id="JAVREI010000006">
    <property type="protein sequence ID" value="MDT0276510.1"/>
    <property type="molecule type" value="Genomic_DNA"/>
</dbReference>
<dbReference type="Gene3D" id="2.40.260.10">
    <property type="entry name" value="Sortase"/>
    <property type="match status" value="1"/>
</dbReference>
<dbReference type="RefSeq" id="WP_311345324.1">
    <property type="nucleotide sequence ID" value="NZ_JAVREI010000006.1"/>
</dbReference>
<dbReference type="Proteomes" id="UP001183222">
    <property type="component" value="Unassembled WGS sequence"/>
</dbReference>
<proteinExistence type="predicted"/>
<keyword evidence="4" id="KW-1185">Reference proteome</keyword>
<feature type="region of interest" description="Disordered" evidence="1">
    <location>
        <begin position="34"/>
        <end position="71"/>
    </location>
</feature>
<dbReference type="SUPFAM" id="SSF63817">
    <property type="entry name" value="Sortase"/>
    <property type="match status" value="1"/>
</dbReference>
<evidence type="ECO:0000256" key="1">
    <source>
        <dbReference type="SAM" id="MobiDB-lite"/>
    </source>
</evidence>
<dbReference type="InterPro" id="IPR042001">
    <property type="entry name" value="Sortase_F"/>
</dbReference>
<comment type="caution">
    <text evidence="3">The sequence shown here is derived from an EMBL/GenBank/DDBJ whole genome shotgun (WGS) entry which is preliminary data.</text>
</comment>
<accession>A0ABU2K8J5</accession>
<dbReference type="CDD" id="cd05829">
    <property type="entry name" value="Sortase_F"/>
    <property type="match status" value="1"/>
</dbReference>
<keyword evidence="2" id="KW-0732">Signal</keyword>
<dbReference type="InterPro" id="IPR023365">
    <property type="entry name" value="Sortase_dom-sf"/>
</dbReference>
<evidence type="ECO:0000313" key="3">
    <source>
        <dbReference type="EMBL" id="MDT0276510.1"/>
    </source>
</evidence>
<feature type="compositionally biased region" description="Low complexity" evidence="1">
    <location>
        <begin position="44"/>
        <end position="56"/>
    </location>
</feature>
<organism evidence="3 4">
    <name type="scientific">Blastococcus goldschmidtiae</name>
    <dbReference type="NCBI Taxonomy" id="3075546"/>
    <lineage>
        <taxon>Bacteria</taxon>
        <taxon>Bacillati</taxon>
        <taxon>Actinomycetota</taxon>
        <taxon>Actinomycetes</taxon>
        <taxon>Geodermatophilales</taxon>
        <taxon>Geodermatophilaceae</taxon>
        <taxon>Blastococcus</taxon>
    </lineage>
</organism>
<gene>
    <name evidence="3" type="ORF">RM425_11430</name>
</gene>
<reference evidence="4" key="1">
    <citation type="submission" date="2023-07" db="EMBL/GenBank/DDBJ databases">
        <title>30 novel species of actinomycetes from the DSMZ collection.</title>
        <authorList>
            <person name="Nouioui I."/>
        </authorList>
    </citation>
    <scope>NUCLEOTIDE SEQUENCE [LARGE SCALE GENOMIC DNA]</scope>
    <source>
        <strain evidence="4">DSM 46792</strain>
    </source>
</reference>
<sequence length="226" mass="22774">MPALNRRTAVVAAVATLGVAGSTFLAVGLTDSRQPAAATGSSDPVAAATAPATTPVGEPAQPTLPAEGEELPVPTSDVHVTVPAVGLDLPVLPLTPQQGVINPPTLTAAYWIEPYGAPVGDVAQADNTLYLAAHSTSAGVYGFDALMDPDGKGSTLAPGDLVEVSTPAGAVGYEVKRTERYAKGELPAAAEVWEAVPGRLVLITCLQLGGGRASSENLVVFAEALT</sequence>
<feature type="chain" id="PRO_5046117785" evidence="2">
    <location>
        <begin position="26"/>
        <end position="226"/>
    </location>
</feature>
<name>A0ABU2K8J5_9ACTN</name>
<feature type="signal peptide" evidence="2">
    <location>
        <begin position="1"/>
        <end position="25"/>
    </location>
</feature>
<evidence type="ECO:0000256" key="2">
    <source>
        <dbReference type="SAM" id="SignalP"/>
    </source>
</evidence>